<evidence type="ECO:0000313" key="2">
    <source>
        <dbReference type="EMBL" id="PIS41330.1"/>
    </source>
</evidence>
<evidence type="ECO:0000313" key="3">
    <source>
        <dbReference type="Proteomes" id="UP000228711"/>
    </source>
</evidence>
<accession>A0A2H0YSA2</accession>
<name>A0A2H0YSA2_9BACT</name>
<keyword evidence="1" id="KW-0472">Membrane</keyword>
<comment type="caution">
    <text evidence="2">The sequence shown here is derived from an EMBL/GenBank/DDBJ whole genome shotgun (WGS) entry which is preliminary data.</text>
</comment>
<gene>
    <name evidence="2" type="ORF">COT25_03710</name>
</gene>
<sequence length="62" mass="7490">MIIHPWTEELASAPEKHENQLARKIRGDVYFYFRYNMLCLYLVVYYKILIGSIETLIKPKIR</sequence>
<dbReference type="AlphaFoldDB" id="A0A2H0YSA2"/>
<organism evidence="2 3">
    <name type="scientific">Candidatus Kerfeldbacteria bacterium CG08_land_8_20_14_0_20_42_7</name>
    <dbReference type="NCBI Taxonomy" id="2014245"/>
    <lineage>
        <taxon>Bacteria</taxon>
        <taxon>Candidatus Kerfeldiibacteriota</taxon>
    </lineage>
</organism>
<dbReference type="EMBL" id="PEXV01000121">
    <property type="protein sequence ID" value="PIS41330.1"/>
    <property type="molecule type" value="Genomic_DNA"/>
</dbReference>
<feature type="transmembrane region" description="Helical" evidence="1">
    <location>
        <begin position="35"/>
        <end position="57"/>
    </location>
</feature>
<dbReference type="Proteomes" id="UP000228711">
    <property type="component" value="Unassembled WGS sequence"/>
</dbReference>
<protein>
    <submittedName>
        <fullName evidence="2">Uncharacterized protein</fullName>
    </submittedName>
</protein>
<proteinExistence type="predicted"/>
<reference evidence="3" key="1">
    <citation type="submission" date="2017-09" db="EMBL/GenBank/DDBJ databases">
        <title>Depth-based differentiation of microbial function through sediment-hosted aquifers and enrichment of novel symbionts in the deep terrestrial subsurface.</title>
        <authorList>
            <person name="Probst A.J."/>
            <person name="Ladd B."/>
            <person name="Jarett J.K."/>
            <person name="Geller-Mcgrath D.E."/>
            <person name="Sieber C.M.K."/>
            <person name="Emerson J.B."/>
            <person name="Anantharaman K."/>
            <person name="Thomas B.C."/>
            <person name="Malmstrom R."/>
            <person name="Stieglmeier M."/>
            <person name="Klingl A."/>
            <person name="Woyke T."/>
            <person name="Ryan C.M."/>
            <person name="Banfield J.F."/>
        </authorList>
    </citation>
    <scope>NUCLEOTIDE SEQUENCE [LARGE SCALE GENOMIC DNA]</scope>
</reference>
<keyword evidence="1" id="KW-0812">Transmembrane</keyword>
<evidence type="ECO:0000256" key="1">
    <source>
        <dbReference type="SAM" id="Phobius"/>
    </source>
</evidence>
<keyword evidence="1" id="KW-1133">Transmembrane helix</keyword>